<keyword evidence="3" id="KW-1185">Reference proteome</keyword>
<comment type="caution">
    <text evidence="2">The sequence shown here is derived from an EMBL/GenBank/DDBJ whole genome shotgun (WGS) entry which is preliminary data.</text>
</comment>
<feature type="signal peptide" evidence="1">
    <location>
        <begin position="1"/>
        <end position="18"/>
    </location>
</feature>
<dbReference type="Proteomes" id="UP001597061">
    <property type="component" value="Unassembled WGS sequence"/>
</dbReference>
<keyword evidence="1" id="KW-0732">Signal</keyword>
<evidence type="ECO:0000313" key="2">
    <source>
        <dbReference type="EMBL" id="MFD0989039.1"/>
    </source>
</evidence>
<gene>
    <name evidence="2" type="ORF">ACFQ1R_02940</name>
</gene>
<reference evidence="3" key="1">
    <citation type="journal article" date="2019" name="Int. J. Syst. Evol. Microbiol.">
        <title>The Global Catalogue of Microorganisms (GCM) 10K type strain sequencing project: providing services to taxonomists for standard genome sequencing and annotation.</title>
        <authorList>
            <consortium name="The Broad Institute Genomics Platform"/>
            <consortium name="The Broad Institute Genome Sequencing Center for Infectious Disease"/>
            <person name="Wu L."/>
            <person name="Ma J."/>
        </authorList>
    </citation>
    <scope>NUCLEOTIDE SEQUENCE [LARGE SCALE GENOMIC DNA]</scope>
    <source>
        <strain evidence="3">CCUG 62414</strain>
    </source>
</reference>
<dbReference type="EMBL" id="JBHTJI010000001">
    <property type="protein sequence ID" value="MFD0989039.1"/>
    <property type="molecule type" value="Genomic_DNA"/>
</dbReference>
<evidence type="ECO:0000313" key="3">
    <source>
        <dbReference type="Proteomes" id="UP001597061"/>
    </source>
</evidence>
<feature type="chain" id="PRO_5045064109" description="Beta-barrel porin-2, OmpL-like. bbp2" evidence="1">
    <location>
        <begin position="19"/>
        <end position="389"/>
    </location>
</feature>
<evidence type="ECO:0000256" key="1">
    <source>
        <dbReference type="SAM" id="SignalP"/>
    </source>
</evidence>
<evidence type="ECO:0008006" key="4">
    <source>
        <dbReference type="Google" id="ProtNLM"/>
    </source>
</evidence>
<organism evidence="2 3">
    <name type="scientific">Mariniflexile jejuense</name>
    <dbReference type="NCBI Taxonomy" id="1173582"/>
    <lineage>
        <taxon>Bacteria</taxon>
        <taxon>Pseudomonadati</taxon>
        <taxon>Bacteroidota</taxon>
        <taxon>Flavobacteriia</taxon>
        <taxon>Flavobacteriales</taxon>
        <taxon>Flavobacteriaceae</taxon>
        <taxon>Mariniflexile</taxon>
    </lineage>
</organism>
<proteinExistence type="predicted"/>
<accession>A0ABW3JG33</accession>
<protein>
    <recommendedName>
        <fullName evidence="4">Beta-barrel porin-2, OmpL-like. bbp2</fullName>
    </recommendedName>
</protein>
<dbReference type="RefSeq" id="WP_379924614.1">
    <property type="nucleotide sequence ID" value="NZ_JBHTJI010000001.1"/>
</dbReference>
<sequence>MKKLLCIITLFYQFNASAQESVFFSNENNKTFEVDKFGVSVYNANFIKNDEYFNNIADGLTLLGTHLHPEFIYNSNNKTQFKAGIFLIKNFGENNIDFAIPTFSFNYIKNNSQLTIGNLFTKNNHNLIEPLMASEKILSNDVIETGIEYKYDSNKINFDAWLNWENYIRKYSEVREVFTMGMTSKLSVLKHLSIPIQYVYYHRGGQINKKYRSENNLDNTMNFHNLAMGLEYATHPNLNKGFTFGYNYLYHITNTEIEYPFKTGRAHYVTLTYKINHLQFLLAYYNADKFTTAKGNEMFQSYSLKSNINYWNGELDNRYVGLEEPNRSLLFTKVFYQNEIANNIKLGLQIEGYYQLNNSGTINYLLSNKKNQFDYSYGVFLILNDVFKL</sequence>
<name>A0ABW3JG33_9FLAO</name>